<comment type="caution">
    <text evidence="1">The sequence shown here is derived from an EMBL/GenBank/DDBJ whole genome shotgun (WGS) entry which is preliminary data.</text>
</comment>
<dbReference type="EMBL" id="QFOT01000081">
    <property type="protein sequence ID" value="PZP55219.1"/>
    <property type="molecule type" value="Genomic_DNA"/>
</dbReference>
<evidence type="ECO:0000313" key="1">
    <source>
        <dbReference type="EMBL" id="PZP55219.1"/>
    </source>
</evidence>
<evidence type="ECO:0000313" key="2">
    <source>
        <dbReference type="Proteomes" id="UP000249739"/>
    </source>
</evidence>
<reference evidence="1 2" key="1">
    <citation type="submission" date="2017-08" db="EMBL/GenBank/DDBJ databases">
        <title>Infants hospitalized years apart are colonized by the same room-sourced microbial strains.</title>
        <authorList>
            <person name="Brooks B."/>
            <person name="Olm M.R."/>
            <person name="Firek B.A."/>
            <person name="Baker R."/>
            <person name="Thomas B.C."/>
            <person name="Morowitz M.J."/>
            <person name="Banfield J.F."/>
        </authorList>
    </citation>
    <scope>NUCLEOTIDE SEQUENCE [LARGE SCALE GENOMIC DNA]</scope>
    <source>
        <strain evidence="1">S2_006_000_R2_64</strain>
    </source>
</reference>
<sequence length="374" mass="38617">MGKLLSSVSSRALSIGAGLVHHAPKILLGAGALATTHTGRVILDGVAEGAARGIGEMGDGISGLFNKATGRQASAGPSYSDQMANGYRSALKTVTGSSGPEIRKGTIDEDIHGFAKGAGNIATYLIPVPGGALLKGALKLGAVEARLGGAATRVLSHIPGSGTKIGGTIASSVGHGMAKIPGEIAFSARSATEIATGVAGVKLVGSAYAQPSPDGQSTRPESAAHFTLAASEGRDRQFFAEDHVRQMQKDMGFKGDDIDGVLGRQTANAFDKNIRSQVDPSKISPEQRNQMIAHMRELAQDLEKSPPGPTVRDPRVMEFQVNAYALGLYGHEDGGKMDGLKGHRTESAMEKLAEITAPVPAKPAMEARLEIAGP</sequence>
<dbReference type="AlphaFoldDB" id="A0A2W5HN77"/>
<accession>A0A2W5HN77</accession>
<proteinExistence type="predicted"/>
<gene>
    <name evidence="1" type="ORF">DI586_07580</name>
</gene>
<protein>
    <submittedName>
        <fullName evidence="1">Uncharacterized protein</fullName>
    </submittedName>
</protein>
<name>A0A2W5HN77_9BACT</name>
<organism evidence="1 2">
    <name type="scientific">Micavibrio aeruginosavorus</name>
    <dbReference type="NCBI Taxonomy" id="349221"/>
    <lineage>
        <taxon>Bacteria</taxon>
        <taxon>Pseudomonadati</taxon>
        <taxon>Bdellovibrionota</taxon>
        <taxon>Bdellovibrionia</taxon>
        <taxon>Bdellovibrionales</taxon>
        <taxon>Pseudobdellovibrionaceae</taxon>
        <taxon>Micavibrio</taxon>
    </lineage>
</organism>
<dbReference type="Proteomes" id="UP000249739">
    <property type="component" value="Unassembled WGS sequence"/>
</dbReference>